<dbReference type="PANTHER" id="PTHR35565:SF3">
    <property type="entry name" value="TYPE VI SECRETION SYSTEM SHEATH PROTEIN TSSC1"/>
    <property type="match status" value="1"/>
</dbReference>
<dbReference type="RefSeq" id="WP_188517983.1">
    <property type="nucleotide sequence ID" value="NZ_BMES01000002.1"/>
</dbReference>
<feature type="domain" description="TssC1 N-terminal" evidence="1">
    <location>
        <begin position="62"/>
        <end position="372"/>
    </location>
</feature>
<gene>
    <name evidence="3" type="ORF">GCM10007036_23710</name>
</gene>
<keyword evidence="4" id="KW-1185">Reference proteome</keyword>
<dbReference type="InterPro" id="IPR044032">
    <property type="entry name" value="TssC1_C"/>
</dbReference>
<dbReference type="Proteomes" id="UP000603912">
    <property type="component" value="Unassembled WGS sequence"/>
</dbReference>
<protein>
    <recommendedName>
        <fullName evidence="5">Type VI secretion system contractile sheath large subunit</fullName>
    </recommendedName>
</protein>
<proteinExistence type="predicted"/>
<dbReference type="Pfam" id="PF18945">
    <property type="entry name" value="VipB_2"/>
    <property type="match status" value="1"/>
</dbReference>
<evidence type="ECO:0000313" key="4">
    <source>
        <dbReference type="Proteomes" id="UP000603912"/>
    </source>
</evidence>
<dbReference type="EMBL" id="BMES01000002">
    <property type="protein sequence ID" value="GGH20260.1"/>
    <property type="molecule type" value="Genomic_DNA"/>
</dbReference>
<reference evidence="3" key="1">
    <citation type="journal article" date="2014" name="Int. J. Syst. Evol. Microbiol.">
        <title>Complete genome sequence of Corynebacterium casei LMG S-19264T (=DSM 44701T), isolated from a smear-ripened cheese.</title>
        <authorList>
            <consortium name="US DOE Joint Genome Institute (JGI-PGF)"/>
            <person name="Walter F."/>
            <person name="Albersmeier A."/>
            <person name="Kalinowski J."/>
            <person name="Ruckert C."/>
        </authorList>
    </citation>
    <scope>NUCLEOTIDE SEQUENCE</scope>
    <source>
        <strain evidence="3">CGMCC 1.12214</strain>
    </source>
</reference>
<evidence type="ECO:0000313" key="3">
    <source>
        <dbReference type="EMBL" id="GGH20260.1"/>
    </source>
</evidence>
<sequence length="499" mass="54647">MTLRLAVLEGRFLGHTQAAAELAEVVASSSLAETLRRWFGEEWLEQLAEQSERIGILRAAIDRDIAAIDAMLSRQLDAVMQHPRFTRLEGSWRGVDWLVGRAPPGPRVRVRIMHARWSEICRDLERALEFDQSHLFRKIYEEEFGMAGGEPFGLIAADYEVRHRPSAAHPTDDVGALVRLAGVAAAAFAPVMLAAAPELLGLDEFSDASSSVDLSTVFRSADYTRWRGMGLGDDLRFIGLALPRMLARPPWPDDGCRADQFRFRSYAPSARERVWMSPVYGFAAVAIRAFERNSWPAAVRGAEISEDAQGGVLDDLPAEPLPSDAGGRPSRAPLEIALTDEQETQLSEAGLIPLSALEGLPEACFGALPSLHRPPRMSTAVANANQRLSTQINTLLCVSRFAHFVKLMGRDMVGSALDPSDIEMRLSRWLGGYISGVGAGGLDANARFPLQDAKVDVFELAGRPGQYGCVIHLKPHHQLDEIGASFRFTTELTSRQAAA</sequence>
<name>A0A917I773_9HYPH</name>
<dbReference type="PANTHER" id="PTHR35565">
    <property type="entry name" value="CYTOPLASMIC PROTEIN-RELATED"/>
    <property type="match status" value="1"/>
</dbReference>
<dbReference type="Pfam" id="PF05943">
    <property type="entry name" value="VipB"/>
    <property type="match status" value="1"/>
</dbReference>
<accession>A0A917I773</accession>
<comment type="caution">
    <text evidence="3">The sequence shown here is derived from an EMBL/GenBank/DDBJ whole genome shotgun (WGS) entry which is preliminary data.</text>
</comment>
<dbReference type="InterPro" id="IPR010269">
    <property type="entry name" value="T6SS_TssC-like"/>
</dbReference>
<dbReference type="NCBIfam" id="TIGR03355">
    <property type="entry name" value="VI_chp_2"/>
    <property type="match status" value="1"/>
</dbReference>
<dbReference type="InterPro" id="IPR044031">
    <property type="entry name" value="TssC1_N"/>
</dbReference>
<organism evidence="3 4">
    <name type="scientific">Alsobacter metallidurans</name>
    <dbReference type="NCBI Taxonomy" id="340221"/>
    <lineage>
        <taxon>Bacteria</taxon>
        <taxon>Pseudomonadati</taxon>
        <taxon>Pseudomonadota</taxon>
        <taxon>Alphaproteobacteria</taxon>
        <taxon>Hyphomicrobiales</taxon>
        <taxon>Alsobacteraceae</taxon>
        <taxon>Alsobacter</taxon>
    </lineage>
</organism>
<evidence type="ECO:0000259" key="1">
    <source>
        <dbReference type="Pfam" id="PF05943"/>
    </source>
</evidence>
<dbReference type="AlphaFoldDB" id="A0A917I773"/>
<evidence type="ECO:0008006" key="5">
    <source>
        <dbReference type="Google" id="ProtNLM"/>
    </source>
</evidence>
<evidence type="ECO:0000259" key="2">
    <source>
        <dbReference type="Pfam" id="PF18945"/>
    </source>
</evidence>
<reference evidence="3" key="2">
    <citation type="submission" date="2020-09" db="EMBL/GenBank/DDBJ databases">
        <authorList>
            <person name="Sun Q."/>
            <person name="Zhou Y."/>
        </authorList>
    </citation>
    <scope>NUCLEOTIDE SEQUENCE</scope>
    <source>
        <strain evidence="3">CGMCC 1.12214</strain>
    </source>
</reference>
<feature type="domain" description="TssC1 C-terminal" evidence="2">
    <location>
        <begin position="382"/>
        <end position="492"/>
    </location>
</feature>